<proteinExistence type="predicted"/>
<feature type="region of interest" description="Disordered" evidence="1">
    <location>
        <begin position="178"/>
        <end position="200"/>
    </location>
</feature>
<name>A0A4X1UJC5_PIG</name>
<protein>
    <submittedName>
        <fullName evidence="2">Uncharacterized protein</fullName>
    </submittedName>
</protein>
<accession>A0A4X1UJC5</accession>
<dbReference type="AlphaFoldDB" id="A0A4X1UJC5"/>
<evidence type="ECO:0000313" key="3">
    <source>
        <dbReference type="Proteomes" id="UP000314985"/>
    </source>
</evidence>
<dbReference type="Proteomes" id="UP000314985">
    <property type="component" value="Chromosome 12"/>
</dbReference>
<dbReference type="Ensembl" id="ENSSSCT00070034354.1">
    <property type="protein sequence ID" value="ENSSSCP00070028700.1"/>
    <property type="gene ID" value="ENSSSCG00070017404.1"/>
</dbReference>
<organism evidence="2 3">
    <name type="scientific">Sus scrofa</name>
    <name type="common">Pig</name>
    <dbReference type="NCBI Taxonomy" id="9823"/>
    <lineage>
        <taxon>Eukaryota</taxon>
        <taxon>Metazoa</taxon>
        <taxon>Chordata</taxon>
        <taxon>Craniata</taxon>
        <taxon>Vertebrata</taxon>
        <taxon>Euteleostomi</taxon>
        <taxon>Mammalia</taxon>
        <taxon>Eutheria</taxon>
        <taxon>Laurasiatheria</taxon>
        <taxon>Artiodactyla</taxon>
        <taxon>Suina</taxon>
        <taxon>Suidae</taxon>
        <taxon>Sus</taxon>
    </lineage>
</organism>
<reference evidence="2 3" key="1">
    <citation type="submission" date="2017-08" db="EMBL/GenBank/DDBJ databases">
        <title>USMARCv1.0.</title>
        <authorList>
            <person name="Hannum G.I."/>
            <person name="Koren S."/>
            <person name="Schroeder S.G."/>
            <person name="Chin S.C."/>
            <person name="Nonneman D.J."/>
            <person name="Becker S.A."/>
            <person name="Rosen B.D."/>
            <person name="Bickhart D.M."/>
            <person name="Putnam N.H."/>
            <person name="Green R.E."/>
            <person name="Tuggle C.K."/>
            <person name="Liu H."/>
            <person name="Rohrer G.A."/>
            <person name="Warr A."/>
            <person name="Hall R."/>
            <person name="Kim K."/>
            <person name="Hume D.A."/>
            <person name="Talbot R."/>
            <person name="Chow W."/>
            <person name="Howe K."/>
            <person name="Schwartz A.S."/>
            <person name="Watson M."/>
            <person name="Archibald A.L."/>
            <person name="Phillippy A.M."/>
            <person name="Smith T.P.L."/>
        </authorList>
    </citation>
    <scope>NUCLEOTIDE SEQUENCE [LARGE SCALE GENOMIC DNA]</scope>
</reference>
<reference evidence="2" key="2">
    <citation type="submission" date="2025-08" db="UniProtKB">
        <authorList>
            <consortium name="Ensembl"/>
        </authorList>
    </citation>
    <scope>IDENTIFICATION</scope>
</reference>
<evidence type="ECO:0000313" key="2">
    <source>
        <dbReference type="Ensembl" id="ENSSSCP00070028700.1"/>
    </source>
</evidence>
<evidence type="ECO:0000256" key="1">
    <source>
        <dbReference type="SAM" id="MobiDB-lite"/>
    </source>
</evidence>
<feature type="compositionally biased region" description="Low complexity" evidence="1">
    <location>
        <begin position="178"/>
        <end position="188"/>
    </location>
</feature>
<sequence length="200" mass="22670">MGYKNALNYTKQDKTTEPRWELRLGYPDGEQVRKTRTEWKSLRDRALPPKANETELASLRKNKPSKLKAKYSHVAVNLLRFTVSSEQPAQNSHPPHPSYLLRHSSIGSTLPKGKNALTDAHMPALPAGQGVFPASSPGMDSHRLPDDQPIFDQLPDLLTWETTMYLVSHLGAAWPQAQQSQARAQTRGQRYHSHPWFQKQ</sequence>